<evidence type="ECO:0000256" key="1">
    <source>
        <dbReference type="PROSITE-ProRule" id="PRU00339"/>
    </source>
</evidence>
<evidence type="ECO:0000313" key="2">
    <source>
        <dbReference type="EMBL" id="SFI67077.1"/>
    </source>
</evidence>
<reference evidence="3" key="1">
    <citation type="submission" date="2016-10" db="EMBL/GenBank/DDBJ databases">
        <authorList>
            <person name="Varghese N."/>
            <person name="Submissions S."/>
        </authorList>
    </citation>
    <scope>NUCLEOTIDE SEQUENCE [LARGE SCALE GENOMIC DNA]</scope>
    <source>
        <strain evidence="3">XBD1002</strain>
    </source>
</reference>
<evidence type="ECO:0000313" key="3">
    <source>
        <dbReference type="Proteomes" id="UP000182737"/>
    </source>
</evidence>
<keyword evidence="1" id="KW-0802">TPR repeat</keyword>
<evidence type="ECO:0008006" key="4">
    <source>
        <dbReference type="Google" id="ProtNLM"/>
    </source>
</evidence>
<dbReference type="SUPFAM" id="SSF48452">
    <property type="entry name" value="TPR-like"/>
    <property type="match status" value="1"/>
</dbReference>
<protein>
    <recommendedName>
        <fullName evidence="4">Tetratricopeptide repeat-containing protein</fullName>
    </recommendedName>
</protein>
<dbReference type="EMBL" id="FORI01000004">
    <property type="protein sequence ID" value="SFI67077.1"/>
    <property type="molecule type" value="Genomic_DNA"/>
</dbReference>
<dbReference type="Gene3D" id="1.25.40.10">
    <property type="entry name" value="Tetratricopeptide repeat domain"/>
    <property type="match status" value="1"/>
</dbReference>
<accession>A0A1I3K3K1</accession>
<dbReference type="AlphaFoldDB" id="A0A1I3K3K1"/>
<dbReference type="InterPro" id="IPR011990">
    <property type="entry name" value="TPR-like_helical_dom_sf"/>
</dbReference>
<sequence>MNFKTCHCRVLRAIIIYMKKTICSIFLTLIAALAFAERPLVRDIQARSGNGKKIRITWQLPQSPEPSLYNLLLYRTTEQITSYSQLKDLEPVATLTPDRSGYTDQVEDLRDYFYTVISETDKGPYDVVLLSFNSTVTGVHLNAKKSASEPPAKKDYETVYPDGTLRKTPLPYLDIIEGVGAEPLVSDNTASKVSSLTGGNRKPSKAAVLTPYIFEEDLVSPDGGDAYLLFEILKTSFVTKKYKETVDKLNNLIGTNISDETRNRAYFYLGESQYFNHDYEEAVKSFVKVQQAFPTLSQKWLEASLDRI</sequence>
<feature type="repeat" description="TPR" evidence="1">
    <location>
        <begin position="263"/>
        <end position="296"/>
    </location>
</feature>
<name>A0A1I3K3K1_9SPIR</name>
<organism evidence="2 3">
    <name type="scientific">Treponema bryantii</name>
    <dbReference type="NCBI Taxonomy" id="163"/>
    <lineage>
        <taxon>Bacteria</taxon>
        <taxon>Pseudomonadati</taxon>
        <taxon>Spirochaetota</taxon>
        <taxon>Spirochaetia</taxon>
        <taxon>Spirochaetales</taxon>
        <taxon>Treponemataceae</taxon>
        <taxon>Treponema</taxon>
    </lineage>
</organism>
<dbReference type="Proteomes" id="UP000182737">
    <property type="component" value="Unassembled WGS sequence"/>
</dbReference>
<gene>
    <name evidence="2" type="ORF">SAMN04487775_10454</name>
</gene>
<keyword evidence="3" id="KW-1185">Reference proteome</keyword>
<dbReference type="InterPro" id="IPR019734">
    <property type="entry name" value="TPR_rpt"/>
</dbReference>
<proteinExistence type="predicted"/>
<dbReference type="PROSITE" id="PS50005">
    <property type="entry name" value="TPR"/>
    <property type="match status" value="1"/>
</dbReference>